<dbReference type="Pfam" id="PF02815">
    <property type="entry name" value="MIR"/>
    <property type="match status" value="1"/>
</dbReference>
<feature type="transmembrane region" description="Helical" evidence="15">
    <location>
        <begin position="93"/>
        <end position="112"/>
    </location>
</feature>
<protein>
    <recommendedName>
        <fullName evidence="4 15">Dolichyl-phosphate-mannose--protein mannosyltransferase</fullName>
        <ecNumber evidence="4 15">2.4.1.109</ecNumber>
    </recommendedName>
</protein>
<evidence type="ECO:0000256" key="11">
    <source>
        <dbReference type="ARBA" id="ARBA00023136"/>
    </source>
</evidence>
<dbReference type="InterPro" id="IPR036300">
    <property type="entry name" value="MIR_dom_sf"/>
</dbReference>
<feature type="transmembrane region" description="Helical" evidence="15">
    <location>
        <begin position="619"/>
        <end position="641"/>
    </location>
</feature>
<feature type="domain" description="MIR" evidence="17">
    <location>
        <begin position="281"/>
        <end position="335"/>
    </location>
</feature>
<evidence type="ECO:0000256" key="8">
    <source>
        <dbReference type="ARBA" id="ARBA00022737"/>
    </source>
</evidence>
<evidence type="ECO:0000259" key="17">
    <source>
        <dbReference type="PROSITE" id="PS50919"/>
    </source>
</evidence>
<dbReference type="UniPathway" id="UPA00378"/>
<keyword evidence="5 15" id="KW-0328">Glycosyltransferase</keyword>
<keyword evidence="16" id="KW-0732">Signal</keyword>
<evidence type="ECO:0000256" key="6">
    <source>
        <dbReference type="ARBA" id="ARBA00022679"/>
    </source>
</evidence>
<evidence type="ECO:0000256" key="14">
    <source>
        <dbReference type="ARBA" id="ARBA00045102"/>
    </source>
</evidence>
<keyword evidence="8" id="KW-0677">Repeat</keyword>
<feature type="transmembrane region" description="Helical" evidence="15">
    <location>
        <begin position="228"/>
        <end position="251"/>
    </location>
</feature>
<feature type="transmembrane region" description="Helical" evidence="15">
    <location>
        <begin position="197"/>
        <end position="216"/>
    </location>
</feature>
<keyword evidence="9 15" id="KW-0256">Endoplasmic reticulum</keyword>
<dbReference type="STRING" id="101127.A0A1X2GA39"/>
<comment type="function">
    <text evidence="15">Transfers mannose from Dol-P-mannose to Ser or Thr residues on proteins.</text>
</comment>
<evidence type="ECO:0000313" key="18">
    <source>
        <dbReference type="EMBL" id="ORX48877.1"/>
    </source>
</evidence>
<evidence type="ECO:0000256" key="7">
    <source>
        <dbReference type="ARBA" id="ARBA00022692"/>
    </source>
</evidence>
<organism evidence="18 19">
    <name type="scientific">Hesseltinella vesiculosa</name>
    <dbReference type="NCBI Taxonomy" id="101127"/>
    <lineage>
        <taxon>Eukaryota</taxon>
        <taxon>Fungi</taxon>
        <taxon>Fungi incertae sedis</taxon>
        <taxon>Mucoromycota</taxon>
        <taxon>Mucoromycotina</taxon>
        <taxon>Mucoromycetes</taxon>
        <taxon>Mucorales</taxon>
        <taxon>Cunninghamellaceae</taxon>
        <taxon>Hesseltinella</taxon>
    </lineage>
</organism>
<dbReference type="EMBL" id="MCGT01000028">
    <property type="protein sequence ID" value="ORX48877.1"/>
    <property type="molecule type" value="Genomic_DNA"/>
</dbReference>
<comment type="pathway">
    <text evidence="2 15">Protein modification; protein glycosylation.</text>
</comment>
<feature type="transmembrane region" description="Helical" evidence="15">
    <location>
        <begin position="595"/>
        <end position="613"/>
    </location>
</feature>
<feature type="transmembrane region" description="Helical" evidence="15">
    <location>
        <begin position="141"/>
        <end position="162"/>
    </location>
</feature>
<sequence>MNGDMLIVLTLALVSLPIRFYHFQDPPEVVFDEVHFGKFAGEYINGTFYFDVHPPLAKMLTALVAQVFSYNGDFDFGTIGNSYLGSSVPYAEMRAVCVLLGVLLVPASFVTLRTGGHSAPAALFAALLVLFENSLSTNSRFILLDAYLLLFTAWTLLSWAMFLKHRNTPFTLEWWWWLSATGFGLGCAVSCKWVGLFTIATIGCSTLYHVWGLWGDLRVSKISFFKHFVARIICLIGLPIAIYVFCFYVHLELLSLTGSGDSYISPHFQHSLVGRDIIETPSDVVYGSIVSIRHLGTNGGYLHSHASNYPEGSKQQQVTLYPYEDENNLWRILKANSSNESEEVQHDILGSDNKTWLQYVRSGEMIKLEHLITRPRKLHSHNEKPPLSDEESYKEVSAYGFPDFDGDANDFWVVKTIGEALESRIQALQSQFQLIHTLQTCALYSGNKKLPDWGFGQQEVACIQNGKIPKTLWMIEQVAHDLLPLEKTRMTSYPRYSFWQKFKELHGLMWRANNDLKESHPYQSRPSEWLMLVHGISYWERDGRHIYLLGNPIIYWTVTVTVFIYMILSFFFKLRQQRGVAERFQPDLLQFYKRAAGFYAMAWAFHYLPFYLMGRQLFLHHYLPALYCGILLVGVSVDLVLQKFKWKLSQWIFVFTLTAIAICAFFNFAPLSYGLPWNRESCIRSQWLPYWDFGCERFSTIGHFANPNPKHAEL</sequence>
<evidence type="ECO:0000256" key="9">
    <source>
        <dbReference type="ARBA" id="ARBA00022824"/>
    </source>
</evidence>
<dbReference type="InterPro" id="IPR032421">
    <property type="entry name" value="PMT_4TMC"/>
</dbReference>
<keyword evidence="12" id="KW-0325">Glycoprotein</keyword>
<keyword evidence="11 15" id="KW-0472">Membrane</keyword>
<dbReference type="SMART" id="SM00472">
    <property type="entry name" value="MIR"/>
    <property type="match status" value="3"/>
</dbReference>
<comment type="subcellular location">
    <subcellularLocation>
        <location evidence="1 15">Endoplasmic reticulum membrane</location>
        <topology evidence="1 15">Multi-pass membrane protein</topology>
    </subcellularLocation>
</comment>
<feature type="chain" id="PRO_5012823723" description="Dolichyl-phosphate-mannose--protein mannosyltransferase" evidence="16">
    <location>
        <begin position="21"/>
        <end position="714"/>
    </location>
</feature>
<keyword evidence="19" id="KW-1185">Reference proteome</keyword>
<dbReference type="SUPFAM" id="SSF82109">
    <property type="entry name" value="MIR domain"/>
    <property type="match status" value="1"/>
</dbReference>
<dbReference type="PANTHER" id="PTHR10050:SF50">
    <property type="entry name" value="DOLICHYL-PHOSPHATE-MANNOSE--PROTEIN MANNOSYLTRANSFERASE 1-RELATED"/>
    <property type="match status" value="1"/>
</dbReference>
<gene>
    <name evidence="18" type="ORF">DM01DRAFT_1338516</name>
</gene>
<dbReference type="GO" id="GO:0004169">
    <property type="term" value="F:dolichyl-phosphate-mannose-protein mannosyltransferase activity"/>
    <property type="evidence" value="ECO:0007669"/>
    <property type="project" value="UniProtKB-UniRule"/>
</dbReference>
<comment type="caution">
    <text evidence="18">The sequence shown here is derived from an EMBL/GenBank/DDBJ whole genome shotgun (WGS) entry which is preliminary data.</text>
</comment>
<evidence type="ECO:0000256" key="4">
    <source>
        <dbReference type="ARBA" id="ARBA00012839"/>
    </source>
</evidence>
<keyword evidence="10 15" id="KW-1133">Transmembrane helix</keyword>
<dbReference type="EC" id="2.4.1.109" evidence="4 15"/>
<evidence type="ECO:0000256" key="15">
    <source>
        <dbReference type="RuleBase" id="RU367007"/>
    </source>
</evidence>
<feature type="signal peptide" evidence="16">
    <location>
        <begin position="1"/>
        <end position="20"/>
    </location>
</feature>
<feature type="transmembrane region" description="Helical" evidence="15">
    <location>
        <begin position="553"/>
        <end position="574"/>
    </location>
</feature>
<comment type="similarity">
    <text evidence="3 15">Belongs to the glycosyltransferase 39 family.</text>
</comment>
<comment type="catalytic activity">
    <reaction evidence="13 15">
        <text>a di-trans,poly-cis-dolichyl beta-D-mannosyl phosphate + L-threonyl-[protein] = 3-O-(alpha-D-mannosyl)-L-threonyl-[protein] + a di-trans,poly-cis-dolichyl phosphate + H(+)</text>
        <dbReference type="Rhea" id="RHEA:53396"/>
        <dbReference type="Rhea" id="RHEA-COMP:11060"/>
        <dbReference type="Rhea" id="RHEA-COMP:13547"/>
        <dbReference type="Rhea" id="RHEA-COMP:19498"/>
        <dbReference type="Rhea" id="RHEA-COMP:19501"/>
        <dbReference type="ChEBI" id="CHEBI:15378"/>
        <dbReference type="ChEBI" id="CHEBI:30013"/>
        <dbReference type="ChEBI" id="CHEBI:57683"/>
        <dbReference type="ChEBI" id="CHEBI:58211"/>
        <dbReference type="ChEBI" id="CHEBI:137323"/>
        <dbReference type="EC" id="2.4.1.109"/>
    </reaction>
</comment>
<dbReference type="GO" id="GO:0005789">
    <property type="term" value="C:endoplasmic reticulum membrane"/>
    <property type="evidence" value="ECO:0007669"/>
    <property type="project" value="UniProtKB-SubCell"/>
</dbReference>
<dbReference type="Pfam" id="PF02366">
    <property type="entry name" value="PMT"/>
    <property type="match status" value="1"/>
</dbReference>
<dbReference type="Gene3D" id="2.80.10.50">
    <property type="match status" value="1"/>
</dbReference>
<evidence type="ECO:0000313" key="19">
    <source>
        <dbReference type="Proteomes" id="UP000242146"/>
    </source>
</evidence>
<dbReference type="InterPro" id="IPR003342">
    <property type="entry name" value="ArnT-like_N"/>
</dbReference>
<evidence type="ECO:0000256" key="2">
    <source>
        <dbReference type="ARBA" id="ARBA00004922"/>
    </source>
</evidence>
<feature type="domain" description="MIR" evidence="17">
    <location>
        <begin position="357"/>
        <end position="417"/>
    </location>
</feature>
<name>A0A1X2GA39_9FUNG</name>
<keyword evidence="7 15" id="KW-0812">Transmembrane</keyword>
<evidence type="ECO:0000256" key="3">
    <source>
        <dbReference type="ARBA" id="ARBA00007222"/>
    </source>
</evidence>
<dbReference type="InterPro" id="IPR027005">
    <property type="entry name" value="PMT-like"/>
</dbReference>
<dbReference type="AlphaFoldDB" id="A0A1X2GA39"/>
<dbReference type="PROSITE" id="PS50919">
    <property type="entry name" value="MIR"/>
    <property type="match status" value="3"/>
</dbReference>
<reference evidence="18 19" key="1">
    <citation type="submission" date="2016-07" db="EMBL/GenBank/DDBJ databases">
        <title>Pervasive Adenine N6-methylation of Active Genes in Fungi.</title>
        <authorList>
            <consortium name="DOE Joint Genome Institute"/>
            <person name="Mondo S.J."/>
            <person name="Dannebaum R.O."/>
            <person name="Kuo R.C."/>
            <person name="Labutti K."/>
            <person name="Haridas S."/>
            <person name="Kuo A."/>
            <person name="Salamov A."/>
            <person name="Ahrendt S.R."/>
            <person name="Lipzen A."/>
            <person name="Sullivan W."/>
            <person name="Andreopoulos W.B."/>
            <person name="Clum A."/>
            <person name="Lindquist E."/>
            <person name="Daum C."/>
            <person name="Ramamoorthy G.K."/>
            <person name="Gryganskyi A."/>
            <person name="Culley D."/>
            <person name="Magnuson J.K."/>
            <person name="James T.Y."/>
            <person name="O'Malley M.A."/>
            <person name="Stajich J.E."/>
            <person name="Spatafora J.W."/>
            <person name="Visel A."/>
            <person name="Grigoriev I.V."/>
        </authorList>
    </citation>
    <scope>NUCLEOTIDE SEQUENCE [LARGE SCALE GENOMIC DNA]</scope>
    <source>
        <strain evidence="18 19">NRRL 3301</strain>
    </source>
</reference>
<evidence type="ECO:0000256" key="1">
    <source>
        <dbReference type="ARBA" id="ARBA00004477"/>
    </source>
</evidence>
<evidence type="ECO:0000256" key="10">
    <source>
        <dbReference type="ARBA" id="ARBA00022989"/>
    </source>
</evidence>
<evidence type="ECO:0000256" key="12">
    <source>
        <dbReference type="ARBA" id="ARBA00023180"/>
    </source>
</evidence>
<dbReference type="Pfam" id="PF16192">
    <property type="entry name" value="PMT_4TMC"/>
    <property type="match status" value="1"/>
</dbReference>
<dbReference type="PANTHER" id="PTHR10050">
    <property type="entry name" value="DOLICHYL-PHOSPHATE-MANNOSE--PROTEIN MANNOSYLTRANSFERASE"/>
    <property type="match status" value="1"/>
</dbReference>
<keyword evidence="6 15" id="KW-0808">Transferase</keyword>
<dbReference type="InterPro" id="IPR016093">
    <property type="entry name" value="MIR_motif"/>
</dbReference>
<proteinExistence type="inferred from homology"/>
<evidence type="ECO:0000256" key="16">
    <source>
        <dbReference type="SAM" id="SignalP"/>
    </source>
</evidence>
<evidence type="ECO:0000256" key="13">
    <source>
        <dbReference type="ARBA" id="ARBA00045085"/>
    </source>
</evidence>
<feature type="transmembrane region" description="Helical" evidence="15">
    <location>
        <begin position="648"/>
        <end position="669"/>
    </location>
</feature>
<accession>A0A1X2GA39</accession>
<comment type="catalytic activity">
    <reaction evidence="14 15">
        <text>a di-trans,poly-cis-dolichyl beta-D-mannosyl phosphate + L-seryl-[protein] = 3-O-(alpha-D-mannosyl)-L-seryl-[protein] + a di-trans,poly-cis-dolichyl phosphate + H(+)</text>
        <dbReference type="Rhea" id="RHEA:17377"/>
        <dbReference type="Rhea" id="RHEA-COMP:9863"/>
        <dbReference type="Rhea" id="RHEA-COMP:13546"/>
        <dbReference type="Rhea" id="RHEA-COMP:19498"/>
        <dbReference type="Rhea" id="RHEA-COMP:19501"/>
        <dbReference type="ChEBI" id="CHEBI:15378"/>
        <dbReference type="ChEBI" id="CHEBI:29999"/>
        <dbReference type="ChEBI" id="CHEBI:57683"/>
        <dbReference type="ChEBI" id="CHEBI:58211"/>
        <dbReference type="ChEBI" id="CHEBI:137321"/>
        <dbReference type="EC" id="2.4.1.109"/>
    </reaction>
</comment>
<dbReference type="OrthoDB" id="292747at2759"/>
<evidence type="ECO:0000256" key="5">
    <source>
        <dbReference type="ARBA" id="ARBA00022676"/>
    </source>
</evidence>
<dbReference type="Proteomes" id="UP000242146">
    <property type="component" value="Unassembled WGS sequence"/>
</dbReference>
<feature type="domain" description="MIR" evidence="17">
    <location>
        <begin position="422"/>
        <end position="478"/>
    </location>
</feature>